<evidence type="ECO:0000313" key="2">
    <source>
        <dbReference type="Proteomes" id="UP000790709"/>
    </source>
</evidence>
<protein>
    <submittedName>
        <fullName evidence="1">Uncharacterized protein</fullName>
    </submittedName>
</protein>
<organism evidence="1 2">
    <name type="scientific">Leucogyrophana mollusca</name>
    <dbReference type="NCBI Taxonomy" id="85980"/>
    <lineage>
        <taxon>Eukaryota</taxon>
        <taxon>Fungi</taxon>
        <taxon>Dikarya</taxon>
        <taxon>Basidiomycota</taxon>
        <taxon>Agaricomycotina</taxon>
        <taxon>Agaricomycetes</taxon>
        <taxon>Agaricomycetidae</taxon>
        <taxon>Boletales</taxon>
        <taxon>Boletales incertae sedis</taxon>
        <taxon>Leucogyrophana</taxon>
    </lineage>
</organism>
<name>A0ACB8AYT4_9AGAM</name>
<dbReference type="EMBL" id="MU266764">
    <property type="protein sequence ID" value="KAH7918581.1"/>
    <property type="molecule type" value="Genomic_DNA"/>
</dbReference>
<sequence>MSYSPTAEEYRLLGVSRLTLTHCFSALSIIYQSSPAATRVKRRPRAFSRLETLLKYLDLECKPNAMDSFTITFQASFSPRGRTQLNSPSIIATRITLLDNCPGRTRLPSQGLPEACGVIKTMGPTHRVSDTSSVDDTTASTTSKYGELIELSVEEEAMLVEIERMAGLDSPIVTPRKVGNFTPPPVSPVTIRKRKLNEPGIPITPLQLNIHIYKTEEYTPRFTHSGIKIRKVNADDVPVVTPVRNTRKSSPAPTTPTPVNKTAPPLNVPAADEKQAQPERRRIAAHELNAELGPLIRKDRALLELLGDNSPRLPSPSAPRTRSLTSQPHALPKKLEAALRIIVGPPIIRREVERCLHQERGYEPSSWREVLEDVGLDGAKITLQEIPSDLENIRGDDNTTLHHHSFPSIEDELHPPDVEV</sequence>
<evidence type="ECO:0000313" key="1">
    <source>
        <dbReference type="EMBL" id="KAH7918581.1"/>
    </source>
</evidence>
<accession>A0ACB8AYT4</accession>
<gene>
    <name evidence="1" type="ORF">BV22DRAFT_1134478</name>
</gene>
<comment type="caution">
    <text evidence="1">The sequence shown here is derived from an EMBL/GenBank/DDBJ whole genome shotgun (WGS) entry which is preliminary data.</text>
</comment>
<proteinExistence type="predicted"/>
<reference evidence="1" key="1">
    <citation type="journal article" date="2021" name="New Phytol.">
        <title>Evolutionary innovations through gain and loss of genes in the ectomycorrhizal Boletales.</title>
        <authorList>
            <person name="Wu G."/>
            <person name="Miyauchi S."/>
            <person name="Morin E."/>
            <person name="Kuo A."/>
            <person name="Drula E."/>
            <person name="Varga T."/>
            <person name="Kohler A."/>
            <person name="Feng B."/>
            <person name="Cao Y."/>
            <person name="Lipzen A."/>
            <person name="Daum C."/>
            <person name="Hundley H."/>
            <person name="Pangilinan J."/>
            <person name="Johnson J."/>
            <person name="Barry K."/>
            <person name="LaButti K."/>
            <person name="Ng V."/>
            <person name="Ahrendt S."/>
            <person name="Min B."/>
            <person name="Choi I.G."/>
            <person name="Park H."/>
            <person name="Plett J.M."/>
            <person name="Magnuson J."/>
            <person name="Spatafora J.W."/>
            <person name="Nagy L.G."/>
            <person name="Henrissat B."/>
            <person name="Grigoriev I.V."/>
            <person name="Yang Z.L."/>
            <person name="Xu J."/>
            <person name="Martin F.M."/>
        </authorList>
    </citation>
    <scope>NUCLEOTIDE SEQUENCE</scope>
    <source>
        <strain evidence="1">KUC20120723A-06</strain>
    </source>
</reference>
<dbReference type="Proteomes" id="UP000790709">
    <property type="component" value="Unassembled WGS sequence"/>
</dbReference>
<keyword evidence="2" id="KW-1185">Reference proteome</keyword>